<comment type="caution">
    <text evidence="1">The sequence shown here is derived from an EMBL/GenBank/DDBJ whole genome shotgun (WGS) entry which is preliminary data.</text>
</comment>
<sequence length="133" mass="14934">MRATAAKISIIALISLLSACSYQTKDELLPQTGPTMEEVYRNHQNSLVSGTQRKPLSISGIRERPTGYEDIDLAGYTRDANTEIEQQFPRLPNSTLVMYVYPHLSTDSRLPVPGYSTAFPFYVRPEYAMPGEM</sequence>
<gene>
    <name evidence="1" type="ORF">LCGC14_0603670</name>
</gene>
<dbReference type="EMBL" id="LAZR01000976">
    <property type="protein sequence ID" value="KKN53330.1"/>
    <property type="molecule type" value="Genomic_DNA"/>
</dbReference>
<protein>
    <recommendedName>
        <fullName evidence="2">TIGR03751 family conjugal transfer lipoprotein</fullName>
    </recommendedName>
</protein>
<dbReference type="AlphaFoldDB" id="A0A0F9RA25"/>
<dbReference type="NCBIfam" id="TIGR03751">
    <property type="entry name" value="conj_TIGR03751"/>
    <property type="match status" value="1"/>
</dbReference>
<organism evidence="1">
    <name type="scientific">marine sediment metagenome</name>
    <dbReference type="NCBI Taxonomy" id="412755"/>
    <lineage>
        <taxon>unclassified sequences</taxon>
        <taxon>metagenomes</taxon>
        <taxon>ecological metagenomes</taxon>
    </lineage>
</organism>
<proteinExistence type="predicted"/>
<evidence type="ECO:0000313" key="1">
    <source>
        <dbReference type="EMBL" id="KKN53330.1"/>
    </source>
</evidence>
<dbReference type="InterPro" id="IPR022262">
    <property type="entry name" value="Lipoprot_put"/>
</dbReference>
<reference evidence="1" key="1">
    <citation type="journal article" date="2015" name="Nature">
        <title>Complex archaea that bridge the gap between prokaryotes and eukaryotes.</title>
        <authorList>
            <person name="Spang A."/>
            <person name="Saw J.H."/>
            <person name="Jorgensen S.L."/>
            <person name="Zaremba-Niedzwiedzka K."/>
            <person name="Martijn J."/>
            <person name="Lind A.E."/>
            <person name="van Eijk R."/>
            <person name="Schleper C."/>
            <person name="Guy L."/>
            <person name="Ettema T.J."/>
        </authorList>
    </citation>
    <scope>NUCLEOTIDE SEQUENCE</scope>
</reference>
<dbReference type="PROSITE" id="PS51257">
    <property type="entry name" value="PROKAR_LIPOPROTEIN"/>
    <property type="match status" value="1"/>
</dbReference>
<name>A0A0F9RA25_9ZZZZ</name>
<evidence type="ECO:0008006" key="2">
    <source>
        <dbReference type="Google" id="ProtNLM"/>
    </source>
</evidence>
<accession>A0A0F9RA25</accession>